<accession>A0A1Y1WNB9</accession>
<dbReference type="AlphaFoldDB" id="A0A1Y1WNB9"/>
<organism evidence="1 2">
    <name type="scientific">Linderina pennispora</name>
    <dbReference type="NCBI Taxonomy" id="61395"/>
    <lineage>
        <taxon>Eukaryota</taxon>
        <taxon>Fungi</taxon>
        <taxon>Fungi incertae sedis</taxon>
        <taxon>Zoopagomycota</taxon>
        <taxon>Kickxellomycotina</taxon>
        <taxon>Kickxellomycetes</taxon>
        <taxon>Kickxellales</taxon>
        <taxon>Kickxellaceae</taxon>
        <taxon>Linderina</taxon>
    </lineage>
</organism>
<protein>
    <submittedName>
        <fullName evidence="1">Uncharacterized protein</fullName>
    </submittedName>
</protein>
<name>A0A1Y1WNB9_9FUNG</name>
<keyword evidence="2" id="KW-1185">Reference proteome</keyword>
<dbReference type="Proteomes" id="UP000193922">
    <property type="component" value="Unassembled WGS sequence"/>
</dbReference>
<dbReference type="EMBL" id="MCFD01000001">
    <property type="protein sequence ID" value="ORX75013.1"/>
    <property type="molecule type" value="Genomic_DNA"/>
</dbReference>
<evidence type="ECO:0000313" key="2">
    <source>
        <dbReference type="Proteomes" id="UP000193922"/>
    </source>
</evidence>
<dbReference type="GeneID" id="63802329"/>
<proteinExistence type="predicted"/>
<sequence>MVERVVRERIEGSWRREQSNWHMCWRVNLSVTSLSQIIFWLGCLCCGSCISSAYGQWKHWRCIRKPLAHRTILLLRQCGLYGVGRFATSFQAVLLRVTER</sequence>
<dbReference type="RefSeq" id="XP_040748224.1">
    <property type="nucleotide sequence ID" value="XM_040885681.1"/>
</dbReference>
<comment type="caution">
    <text evidence="1">The sequence shown here is derived from an EMBL/GenBank/DDBJ whole genome shotgun (WGS) entry which is preliminary data.</text>
</comment>
<evidence type="ECO:0000313" key="1">
    <source>
        <dbReference type="EMBL" id="ORX75013.1"/>
    </source>
</evidence>
<gene>
    <name evidence="1" type="ORF">DL89DRAFT_25938</name>
</gene>
<reference evidence="1 2" key="1">
    <citation type="submission" date="2016-07" db="EMBL/GenBank/DDBJ databases">
        <title>Pervasive Adenine N6-methylation of Active Genes in Fungi.</title>
        <authorList>
            <consortium name="DOE Joint Genome Institute"/>
            <person name="Mondo S.J."/>
            <person name="Dannebaum R.O."/>
            <person name="Kuo R.C."/>
            <person name="Labutti K."/>
            <person name="Haridas S."/>
            <person name="Kuo A."/>
            <person name="Salamov A."/>
            <person name="Ahrendt S.R."/>
            <person name="Lipzen A."/>
            <person name="Sullivan W."/>
            <person name="Andreopoulos W.B."/>
            <person name="Clum A."/>
            <person name="Lindquist E."/>
            <person name="Daum C."/>
            <person name="Ramamoorthy G.K."/>
            <person name="Gryganskyi A."/>
            <person name="Culley D."/>
            <person name="Magnuson J.K."/>
            <person name="James T.Y."/>
            <person name="O'Malley M.A."/>
            <person name="Stajich J.E."/>
            <person name="Spatafora J.W."/>
            <person name="Visel A."/>
            <person name="Grigoriev I.V."/>
        </authorList>
    </citation>
    <scope>NUCLEOTIDE SEQUENCE [LARGE SCALE GENOMIC DNA]</scope>
    <source>
        <strain evidence="1 2">ATCC 12442</strain>
    </source>
</reference>